<evidence type="ECO:0000256" key="1">
    <source>
        <dbReference type="SAM" id="SignalP"/>
    </source>
</evidence>
<sequence>MKKLSLSTALVSLLMIFNTKEVFAYSCKQEYKKGLVCNKKINNNRHPLFKIGGDLLSYGWATQKEGNIKLPLLNYSRGYGIALDGIFSITAEDQNDNLGISYGVNIEFETPYIKKSDFTASTSVNNRGTKLFINTAYGNFTFGYQKGVDSIMKIDAFSISAGDNSNSWMKYVNLRNEFIAGYNFSNTNIGNYMNNAFYLPTGLYTEGLFDGVNRFSHNYHKYRIYDTLINSLPLRLSYVSPNVFGMNFGISYSPLGYDDSSIIKANLNNENVFRRNKLFNAINKIKDSSIDQIISNAIHWEDMISTNFQLSNIIQEMENAYDYKYSESKYIDVSTILEVLRKLYARKKEFLEKNGDYTEDDITLQKLIVDIIDNIEYFNKDHRGIIIPVYDNIINLGLTYQFNVGDVNIKASITSEYAHFKNIPEKDIEFVKMNNIKNIAIGAIASYQTAKIAASYGYLGDIDSIIGQYTYDELLQKFLYTNDSIDLGYSYFWTIGASYDYENISVSASYHNSIYGGKNRLHDIGTGIEYNFSSNLSKFKYKIFANYHRFMTYQTLQDDHKKGSILLIGIKCQF</sequence>
<feature type="chain" id="PRO_5040471911" evidence="1">
    <location>
        <begin position="25"/>
        <end position="574"/>
    </location>
</feature>
<proteinExistence type="predicted"/>
<evidence type="ECO:0000313" key="6">
    <source>
        <dbReference type="Proteomes" id="UP001059985"/>
    </source>
</evidence>
<protein>
    <submittedName>
        <fullName evidence="3">Porin</fullName>
    </submittedName>
</protein>
<gene>
    <name evidence="4" type="ORF">LUA81_04820</name>
    <name evidence="3" type="ORF">LUA82_04875</name>
</gene>
<dbReference type="Proteomes" id="UP001059985">
    <property type="component" value="Chromosome"/>
</dbReference>
<feature type="domain" description="Porin" evidence="2">
    <location>
        <begin position="391"/>
        <end position="536"/>
    </location>
</feature>
<dbReference type="AlphaFoldDB" id="A0A9Q9BS74"/>
<feature type="signal peptide" evidence="1">
    <location>
        <begin position="1"/>
        <end position="24"/>
    </location>
</feature>
<reference evidence="3" key="1">
    <citation type="journal article" date="2022" name="Microorganisms">
        <title>Assembly and Comparison of Ca. Neoehrlichia mikurensis Genomes.</title>
        <authorList>
            <person name="Azagi T."/>
            <person name="Dirks R.P."/>
            <person name="Yebra-Pimentel E.S."/>
            <person name="Schaap P.J."/>
            <person name="Koehorst J.J."/>
            <person name="Esser H.J."/>
            <person name="Sprong H."/>
        </authorList>
    </citation>
    <scope>NUCLEOTIDE SEQUENCE</scope>
    <source>
        <strain evidence="4">18-2804</strain>
        <strain evidence="3">18-2837</strain>
    </source>
</reference>
<dbReference type="Pfam" id="PF13609">
    <property type="entry name" value="Porin_4"/>
    <property type="match status" value="1"/>
</dbReference>
<organism evidence="3 5">
    <name type="scientific">Neoehrlichia mikurensis</name>
    <dbReference type="NCBI Taxonomy" id="89586"/>
    <lineage>
        <taxon>Bacteria</taxon>
        <taxon>Pseudomonadati</taxon>
        <taxon>Pseudomonadota</taxon>
        <taxon>Alphaproteobacteria</taxon>
        <taxon>Rickettsiales</taxon>
        <taxon>Anaplasmataceae</taxon>
        <taxon>Candidatus Neoehrlichia</taxon>
    </lineage>
</organism>
<dbReference type="EMBL" id="CP089286">
    <property type="protein sequence ID" value="UTO55465.1"/>
    <property type="molecule type" value="Genomic_DNA"/>
</dbReference>
<dbReference type="RefSeq" id="WP_218194001.1">
    <property type="nucleotide sequence ID" value="NZ_CP054597.1"/>
</dbReference>
<name>A0A9Q9BS74_9RICK</name>
<evidence type="ECO:0000313" key="5">
    <source>
        <dbReference type="Proteomes" id="UP001059822"/>
    </source>
</evidence>
<dbReference type="Proteomes" id="UP001059822">
    <property type="component" value="Chromosome"/>
</dbReference>
<keyword evidence="6" id="KW-1185">Reference proteome</keyword>
<dbReference type="GO" id="GO:0015288">
    <property type="term" value="F:porin activity"/>
    <property type="evidence" value="ECO:0007669"/>
    <property type="project" value="InterPro"/>
</dbReference>
<keyword evidence="1" id="KW-0732">Signal</keyword>
<accession>A0A9Q9BS74</accession>
<dbReference type="EMBL" id="CP089285">
    <property type="protein sequence ID" value="UTO56385.1"/>
    <property type="molecule type" value="Genomic_DNA"/>
</dbReference>
<evidence type="ECO:0000313" key="3">
    <source>
        <dbReference type="EMBL" id="UTO55465.1"/>
    </source>
</evidence>
<evidence type="ECO:0000259" key="2">
    <source>
        <dbReference type="Pfam" id="PF13609"/>
    </source>
</evidence>
<evidence type="ECO:0000313" key="4">
    <source>
        <dbReference type="EMBL" id="UTO56385.1"/>
    </source>
</evidence>
<dbReference type="InterPro" id="IPR033900">
    <property type="entry name" value="Gram_neg_porin_domain"/>
</dbReference>
<dbReference type="GO" id="GO:0016020">
    <property type="term" value="C:membrane"/>
    <property type="evidence" value="ECO:0007669"/>
    <property type="project" value="InterPro"/>
</dbReference>